<keyword evidence="1" id="KW-0808">Transferase</keyword>
<dbReference type="Pfam" id="PF13581">
    <property type="entry name" value="HATPase_c_2"/>
    <property type="match status" value="1"/>
</dbReference>
<dbReference type="InterPro" id="IPR050267">
    <property type="entry name" value="Anti-sigma-factor_SerPK"/>
</dbReference>
<dbReference type="InterPro" id="IPR036890">
    <property type="entry name" value="HATPase_C_sf"/>
</dbReference>
<organism evidence="4 5">
    <name type="scientific">Actinocorallia longicatena</name>
    <dbReference type="NCBI Taxonomy" id="111803"/>
    <lineage>
        <taxon>Bacteria</taxon>
        <taxon>Bacillati</taxon>
        <taxon>Actinomycetota</taxon>
        <taxon>Actinomycetes</taxon>
        <taxon>Streptosporangiales</taxon>
        <taxon>Thermomonosporaceae</taxon>
        <taxon>Actinocorallia</taxon>
    </lineage>
</organism>
<keyword evidence="5" id="KW-1185">Reference proteome</keyword>
<evidence type="ECO:0000313" key="5">
    <source>
        <dbReference type="Proteomes" id="UP001501237"/>
    </source>
</evidence>
<dbReference type="NCBIfam" id="NF041045">
    <property type="entry name" value="RsbA_anti_sig"/>
    <property type="match status" value="1"/>
</dbReference>
<comment type="caution">
    <text evidence="4">The sequence shown here is derived from an EMBL/GenBank/DDBJ whole genome shotgun (WGS) entry which is preliminary data.</text>
</comment>
<dbReference type="Proteomes" id="UP001501237">
    <property type="component" value="Unassembled WGS sequence"/>
</dbReference>
<dbReference type="InterPro" id="IPR003594">
    <property type="entry name" value="HATPase_dom"/>
</dbReference>
<dbReference type="PANTHER" id="PTHR35526:SF3">
    <property type="entry name" value="ANTI-SIGMA-F FACTOR RSBW"/>
    <property type="match status" value="1"/>
</dbReference>
<dbReference type="InterPro" id="IPR047718">
    <property type="entry name" value="RsbA-like_anti_sig"/>
</dbReference>
<name>A0ABP6QI89_9ACTN</name>
<protein>
    <submittedName>
        <fullName evidence="4">Anti-sigma factor RsbA family regulatory protein</fullName>
    </submittedName>
</protein>
<evidence type="ECO:0000259" key="2">
    <source>
        <dbReference type="Pfam" id="PF13581"/>
    </source>
</evidence>
<accession>A0ABP6QI89</accession>
<dbReference type="Pfam" id="PF14417">
    <property type="entry name" value="MEDS"/>
    <property type="match status" value="1"/>
</dbReference>
<evidence type="ECO:0000256" key="1">
    <source>
        <dbReference type="ARBA" id="ARBA00022527"/>
    </source>
</evidence>
<evidence type="ECO:0000313" key="4">
    <source>
        <dbReference type="EMBL" id="GAA3232814.1"/>
    </source>
</evidence>
<keyword evidence="1" id="KW-0418">Kinase</keyword>
<proteinExistence type="predicted"/>
<dbReference type="PANTHER" id="PTHR35526">
    <property type="entry name" value="ANTI-SIGMA-F FACTOR RSBW-RELATED"/>
    <property type="match status" value="1"/>
</dbReference>
<keyword evidence="1" id="KW-0723">Serine/threonine-protein kinase</keyword>
<feature type="domain" description="Histidine kinase/HSP90-like ATPase" evidence="2">
    <location>
        <begin position="194"/>
        <end position="299"/>
    </location>
</feature>
<gene>
    <name evidence="4" type="ORF">GCM10010468_64940</name>
</gene>
<evidence type="ECO:0000259" key="3">
    <source>
        <dbReference type="Pfam" id="PF14417"/>
    </source>
</evidence>
<dbReference type="InterPro" id="IPR025847">
    <property type="entry name" value="MEDS_domain"/>
</dbReference>
<dbReference type="SUPFAM" id="SSF55874">
    <property type="entry name" value="ATPase domain of HSP90 chaperone/DNA topoisomerase II/histidine kinase"/>
    <property type="match status" value="1"/>
</dbReference>
<dbReference type="Gene3D" id="3.30.565.10">
    <property type="entry name" value="Histidine kinase-like ATPase, C-terminal domain"/>
    <property type="match status" value="1"/>
</dbReference>
<feature type="domain" description="MEDS" evidence="3">
    <location>
        <begin position="14"/>
        <end position="155"/>
    </location>
</feature>
<dbReference type="CDD" id="cd16936">
    <property type="entry name" value="HATPase_RsbW-like"/>
    <property type="match status" value="1"/>
</dbReference>
<dbReference type="RefSeq" id="WP_344835876.1">
    <property type="nucleotide sequence ID" value="NZ_BAAAUV010000024.1"/>
</dbReference>
<dbReference type="EMBL" id="BAAAUV010000024">
    <property type="protein sequence ID" value="GAA3232814.1"/>
    <property type="molecule type" value="Genomic_DNA"/>
</dbReference>
<reference evidence="5" key="1">
    <citation type="journal article" date="2019" name="Int. J. Syst. Evol. Microbiol.">
        <title>The Global Catalogue of Microorganisms (GCM) 10K type strain sequencing project: providing services to taxonomists for standard genome sequencing and annotation.</title>
        <authorList>
            <consortium name="The Broad Institute Genomics Platform"/>
            <consortium name="The Broad Institute Genome Sequencing Center for Infectious Disease"/>
            <person name="Wu L."/>
            <person name="Ma J."/>
        </authorList>
    </citation>
    <scope>NUCLEOTIDE SEQUENCE [LARGE SCALE GENOMIC DNA]</scope>
    <source>
        <strain evidence="5">JCM 9377</strain>
    </source>
</reference>
<sequence>MPALLGAGRDSLIHQALLYGSETEFTEEALAFLAEGRGADDALVVIAPPDRIDLLRPGLPPECEFREAAGYFTTPPRSIATAVSVGRDRWWKDGGRVRVVAEQVWKGRDPVEVREWKRFEALVNVVFAGTRTSLLCAYDLRTVPSDVMRIVERTHHGLDYEPPARVYAELDRAPLLPQTGQVAHRGFVRGELPGLRDFTAKAAAVFGLTAAMPLIMAVNEVATNIIKHGGGSGSLLVWSDGGAVICDLLDPVGRVEDRFLGFLPPSPDQPSGAGMWMVRQLCDLVEIRSGGTGTIFRLTARLP</sequence>